<accession>A0A8A6RKK3</accession>
<reference evidence="9" key="1">
    <citation type="submission" date="2020-11" db="EMBL/GenBank/DDBJ databases">
        <authorList>
            <person name="Paraskevopoulou S."/>
            <person name="Kaefer S."/>
            <person name="Zirkel F."/>
            <person name="Donath A."/>
            <person name="Petersen M."/>
            <person name="Liu S."/>
            <person name="Zhou X."/>
            <person name="Drosten C."/>
            <person name="Misof B."/>
            <person name="Junglen S."/>
        </authorList>
    </citation>
    <scope>NUCLEOTIDE SEQUENCE</scope>
    <source>
        <strain evidence="9">OKIAV352</strain>
    </source>
</reference>
<comment type="catalytic activity">
    <reaction evidence="7">
        <text>ATP + H2O = ADP + phosphate + H(+)</text>
        <dbReference type="Rhea" id="RHEA:13065"/>
        <dbReference type="ChEBI" id="CHEBI:15377"/>
        <dbReference type="ChEBI" id="CHEBI:15378"/>
        <dbReference type="ChEBI" id="CHEBI:30616"/>
        <dbReference type="ChEBI" id="CHEBI:43474"/>
        <dbReference type="ChEBI" id="CHEBI:456216"/>
        <dbReference type="EC" id="3.6.4.13"/>
    </reaction>
</comment>
<keyword evidence="5" id="KW-0693">Viral RNA replication</keyword>
<dbReference type="SUPFAM" id="SSF56672">
    <property type="entry name" value="DNA/RNA polymerases"/>
    <property type="match status" value="1"/>
</dbReference>
<keyword evidence="4" id="KW-0347">Helicase</keyword>
<dbReference type="GO" id="GO:0003968">
    <property type="term" value="F:RNA-directed RNA polymerase activity"/>
    <property type="evidence" value="ECO:0007669"/>
    <property type="project" value="UniProtKB-KW"/>
</dbReference>
<keyword evidence="3" id="KW-0548">Nucleotidyltransferase</keyword>
<evidence type="ECO:0000256" key="3">
    <source>
        <dbReference type="ARBA" id="ARBA00022695"/>
    </source>
</evidence>
<keyword evidence="1" id="KW-0696">RNA-directed RNA polymerase</keyword>
<sequence length="771" mass="88265">MNSTLGVNDYNTTYGHTQSGGDFKEISNKKRLDVDAGNLSHTSLLELAEVMSHMTTDFGKTLIGNCKLLDKETVLGLINKQGATGLFSKQHNLIEYIEANPGWYEAAIQLINNWNLGKPTHSYITVMHKNEPKMKKNVEAGRITSPPDVTLEELDKENYLPHRMIQFSDELTRLAHYIVLGDLLTKASAQKVYKGTINGTPAMHQGKVLRAIWEMNGAEHKRFYKNGMNENSDVVIEPIDPEFVRGEYMHLGTEPGQEATTASAAVIDFSGWDGTVTADERYLEYRFIRQFYPKEMWPVLYHMIKDLAFSICVNSDGDLWIRSGQRGSGELLTSFGNTLLVAANVVRAISKILAIPAKTLLKTVAKLHYKVSNGKVKTIELTRVPSLSDGDDTVVFANSKVIRTLCEHFDRIFLQTNKIIRSGTSAGATKVLNFEDLSFCSHEYQPVLIGPDANLLSLKTNEKKIYASYNNNYKLWWLPHRKTTDILGRLRLTLKPETMNWDPLNERCVEITRSKIMSYLLMYPHMRLIRYFCLMLVMLVGDGSMATSELLKRWPELDQLRYHQTFISALRSVYGVSSLDDISFVDYRVDHNHLKDLQWNLTYTKDKVPKKYQDIVTRFAEFSLNFGINTVAPIGWDTKFYRWYLKSLAILPGFEEKIMPILESKAKMDKNLLELLTHLEATGVKLVQRTEEVEQIKKKKLSKREQQYRLVYGTVYDKESRYYHKHECDVCHQRFMHGHRYTSVDHAVEIGQCPNPSCPKYGDGTNAILMN</sequence>
<evidence type="ECO:0000256" key="1">
    <source>
        <dbReference type="ARBA" id="ARBA00022484"/>
    </source>
</evidence>
<reference evidence="9" key="2">
    <citation type="journal article" date="2021" name="Virus Evol.">
        <title>Viromics of extant insect orders unveil the evolution of the flavi-like superfamily.</title>
        <authorList>
            <person name="Sofia P."/>
            <person name="Simon K."/>
            <person name="Florian Z."/>
            <person name="Alexander D."/>
            <person name="Malte P."/>
            <person name="Shanlin L."/>
            <person name="Xin Z."/>
            <person name="Christian D."/>
            <person name="Bernhard M."/>
            <person name="Sandra J."/>
        </authorList>
    </citation>
    <scope>NUCLEOTIDE SEQUENCE</scope>
    <source>
        <strain evidence="9">OKIAV352</strain>
    </source>
</reference>
<keyword evidence="6" id="KW-0472">Membrane</keyword>
<dbReference type="InterPro" id="IPR043502">
    <property type="entry name" value="DNA/RNA_pol_sf"/>
</dbReference>
<evidence type="ECO:0000256" key="7">
    <source>
        <dbReference type="ARBA" id="ARBA00047984"/>
    </source>
</evidence>
<keyword evidence="4" id="KW-0547">Nucleotide-binding</keyword>
<evidence type="ECO:0000256" key="4">
    <source>
        <dbReference type="ARBA" id="ARBA00022806"/>
    </source>
</evidence>
<keyword evidence="4" id="KW-0378">Hydrolase</keyword>
<dbReference type="InterPro" id="IPR007094">
    <property type="entry name" value="RNA-dir_pol_PSvirus"/>
</dbReference>
<name>A0A8A6RKK3_9FLAV</name>
<proteinExistence type="predicted"/>
<evidence type="ECO:0000259" key="8">
    <source>
        <dbReference type="PROSITE" id="PS50507"/>
    </source>
</evidence>
<feature type="domain" description="RdRp catalytic" evidence="8">
    <location>
        <begin position="262"/>
        <end position="405"/>
    </location>
</feature>
<protein>
    <submittedName>
        <fullName evidence="9">Polyprotein</fullName>
    </submittedName>
</protein>
<dbReference type="GO" id="GO:0039694">
    <property type="term" value="P:viral RNA genome replication"/>
    <property type="evidence" value="ECO:0007669"/>
    <property type="project" value="InterPro"/>
</dbReference>
<evidence type="ECO:0000313" key="9">
    <source>
        <dbReference type="EMBL" id="QTJ63565.1"/>
    </source>
</evidence>
<dbReference type="PROSITE" id="PS50507">
    <property type="entry name" value="RDRP_SSRNA_POS"/>
    <property type="match status" value="1"/>
</dbReference>
<organism evidence="9">
    <name type="scientific">Neuropteran flavi-related virus</name>
    <dbReference type="NCBI Taxonomy" id="2822564"/>
    <lineage>
        <taxon>Viruses</taxon>
        <taxon>Riboviria</taxon>
        <taxon>Orthornavirae</taxon>
        <taxon>Kitrinoviricota</taxon>
        <taxon>Flasuviricetes</taxon>
        <taxon>Amarillovirales</taxon>
        <taxon>Flaviviridae</taxon>
    </lineage>
</organism>
<evidence type="ECO:0000256" key="5">
    <source>
        <dbReference type="ARBA" id="ARBA00022953"/>
    </source>
</evidence>
<dbReference type="GO" id="GO:0003724">
    <property type="term" value="F:RNA helicase activity"/>
    <property type="evidence" value="ECO:0007669"/>
    <property type="project" value="UniProtKB-EC"/>
</dbReference>
<dbReference type="EMBL" id="MW208757">
    <property type="protein sequence ID" value="QTJ63565.1"/>
    <property type="molecule type" value="Genomic_RNA"/>
</dbReference>
<evidence type="ECO:0000256" key="2">
    <source>
        <dbReference type="ARBA" id="ARBA00022679"/>
    </source>
</evidence>
<keyword evidence="4" id="KW-0067">ATP-binding</keyword>
<evidence type="ECO:0000256" key="6">
    <source>
        <dbReference type="ARBA" id="ARBA00023136"/>
    </source>
</evidence>
<keyword evidence="2" id="KW-0808">Transferase</keyword>